<dbReference type="InterPro" id="IPR051400">
    <property type="entry name" value="HAD-like_hydrolase"/>
</dbReference>
<name>L0A3A4_DEIPD</name>
<dbReference type="SUPFAM" id="SSF56784">
    <property type="entry name" value="HAD-like"/>
    <property type="match status" value="1"/>
</dbReference>
<accession>L0A3A4</accession>
<dbReference type="HOGENOM" id="CLU_056221_4_0_0"/>
<dbReference type="InterPro" id="IPR006549">
    <property type="entry name" value="HAD-SF_hydro_IIIA"/>
</dbReference>
<organism evidence="3 4">
    <name type="scientific">Deinococcus peraridilitoris (strain DSM 19664 / LMG 22246 / CIP 109416 / KR-200)</name>
    <dbReference type="NCBI Taxonomy" id="937777"/>
    <lineage>
        <taxon>Bacteria</taxon>
        <taxon>Thermotogati</taxon>
        <taxon>Deinococcota</taxon>
        <taxon>Deinococci</taxon>
        <taxon>Deinococcales</taxon>
        <taxon>Deinococcaceae</taxon>
        <taxon>Deinococcus</taxon>
    </lineage>
</organism>
<evidence type="ECO:0000313" key="4">
    <source>
        <dbReference type="Proteomes" id="UP000010467"/>
    </source>
</evidence>
<dbReference type="OrthoDB" id="9787572at2"/>
<gene>
    <name evidence="3" type="ordered locus">Deipe_2152</name>
</gene>
<reference evidence="4" key="1">
    <citation type="submission" date="2012-03" db="EMBL/GenBank/DDBJ databases">
        <title>Complete sequence of chromosome of Deinococcus peraridilitoris DSM 19664.</title>
        <authorList>
            <person name="Lucas S."/>
            <person name="Copeland A."/>
            <person name="Lapidus A."/>
            <person name="Glavina del Rio T."/>
            <person name="Dalin E."/>
            <person name="Tice H."/>
            <person name="Bruce D."/>
            <person name="Goodwin L."/>
            <person name="Pitluck S."/>
            <person name="Peters L."/>
            <person name="Mikhailova N."/>
            <person name="Lu M."/>
            <person name="Kyrpides N."/>
            <person name="Mavromatis K."/>
            <person name="Ivanova N."/>
            <person name="Brettin T."/>
            <person name="Detter J.C."/>
            <person name="Han C."/>
            <person name="Larimer F."/>
            <person name="Land M."/>
            <person name="Hauser L."/>
            <person name="Markowitz V."/>
            <person name="Cheng J.-F."/>
            <person name="Hugenholtz P."/>
            <person name="Woyke T."/>
            <person name="Wu D."/>
            <person name="Pukall R."/>
            <person name="Steenblock K."/>
            <person name="Brambilla E."/>
            <person name="Klenk H.-P."/>
            <person name="Eisen J.A."/>
        </authorList>
    </citation>
    <scope>NUCLEOTIDE SEQUENCE [LARGE SCALE GENOMIC DNA]</scope>
    <source>
        <strain evidence="4">DSM 19664 / LMG 22246 / CIP 109416 / KR-200</strain>
    </source>
</reference>
<dbReference type="InterPro" id="IPR036412">
    <property type="entry name" value="HAD-like_sf"/>
</dbReference>
<dbReference type="GO" id="GO:0008962">
    <property type="term" value="F:phosphatidylglycerophosphatase activity"/>
    <property type="evidence" value="ECO:0007669"/>
    <property type="project" value="InterPro"/>
</dbReference>
<dbReference type="NCBIfam" id="TIGR01662">
    <property type="entry name" value="HAD-SF-IIIA"/>
    <property type="match status" value="1"/>
</dbReference>
<dbReference type="STRING" id="937777.Deipe_2152"/>
<sequence>MSMLRPKLVLDHVSEITPSLLAEHGLGGLLLDLDNTLIEYGSYQEAREVQAWAAELMLGGVKLYLLSNALPERVRFWTARLGFSGVGLASKPAPRAFRVAARQMGLAPAQVAMVGDQLFTDVLGGNLAGMYTIMVRPLADNALPHTRLARRVERLVLKRYGLQPWSKT</sequence>
<evidence type="ECO:0000313" key="3">
    <source>
        <dbReference type="EMBL" id="AFZ67642.1"/>
    </source>
</evidence>
<dbReference type="PATRIC" id="fig|937777.3.peg.2157"/>
<protein>
    <submittedName>
        <fullName evidence="3">HAD phosphatase subfamily IIIA</fullName>
    </submittedName>
</protein>
<dbReference type="KEGG" id="dpd:Deipe_2152"/>
<dbReference type="CDD" id="cd16416">
    <property type="entry name" value="HAD_BsYqeG-like"/>
    <property type="match status" value="1"/>
</dbReference>
<dbReference type="NCBIfam" id="TIGR01668">
    <property type="entry name" value="YqeG_hyp_ppase"/>
    <property type="match status" value="1"/>
</dbReference>
<dbReference type="RefSeq" id="WP_015235947.1">
    <property type="nucleotide sequence ID" value="NC_019793.1"/>
</dbReference>
<keyword evidence="4" id="KW-1185">Reference proteome</keyword>
<dbReference type="InterPro" id="IPR023214">
    <property type="entry name" value="HAD_sf"/>
</dbReference>
<dbReference type="Pfam" id="PF13242">
    <property type="entry name" value="Hydrolase_like"/>
    <property type="match status" value="1"/>
</dbReference>
<dbReference type="EMBL" id="CP003382">
    <property type="protein sequence ID" value="AFZ67642.1"/>
    <property type="molecule type" value="Genomic_DNA"/>
</dbReference>
<keyword evidence="2" id="KW-0460">Magnesium</keyword>
<dbReference type="Gene3D" id="3.40.50.1000">
    <property type="entry name" value="HAD superfamily/HAD-like"/>
    <property type="match status" value="1"/>
</dbReference>
<evidence type="ECO:0000256" key="1">
    <source>
        <dbReference type="ARBA" id="ARBA00022801"/>
    </source>
</evidence>
<dbReference type="InterPro" id="IPR010021">
    <property type="entry name" value="PGPP1/Gep4"/>
</dbReference>
<evidence type="ECO:0000256" key="2">
    <source>
        <dbReference type="ARBA" id="ARBA00022842"/>
    </source>
</evidence>
<dbReference type="Proteomes" id="UP000010467">
    <property type="component" value="Chromosome"/>
</dbReference>
<keyword evidence="1" id="KW-0378">Hydrolase</keyword>
<dbReference type="PANTHER" id="PTHR46470">
    <property type="entry name" value="N-ACYLNEURAMINATE-9-PHOSPHATASE"/>
    <property type="match status" value="1"/>
</dbReference>
<dbReference type="eggNOG" id="COG2179">
    <property type="taxonomic scope" value="Bacteria"/>
</dbReference>
<dbReference type="AlphaFoldDB" id="L0A3A4"/>
<proteinExistence type="predicted"/>